<organism evidence="1 2">
    <name type="scientific">Rhizobium phage vB_RglS_P106B</name>
    <dbReference type="NCBI Taxonomy" id="1458697"/>
    <lineage>
        <taxon>Viruses</taxon>
        <taxon>Duplodnaviria</taxon>
        <taxon>Heunggongvirae</taxon>
        <taxon>Uroviricota</taxon>
        <taxon>Caudoviricetes</taxon>
        <taxon>Rigallicvirus</taxon>
        <taxon>Rigallicvirus P106B</taxon>
    </lineage>
</organism>
<accession>W6E8N0</accession>
<dbReference type="OrthoDB" id="28746at10239"/>
<reference evidence="1 2" key="1">
    <citation type="journal article" date="2015" name="Microbiology">
        <title>Genomic and phenotypic characterization of Rhizobium gallicum phage vB_RglS_P106B.</title>
        <authorList>
            <person name="Halmillawewa A.P."/>
            <person name="Restrepo-Cordoba M."/>
            <person name="Yost C.K."/>
            <person name="Hynes M.F."/>
        </authorList>
    </citation>
    <scope>NUCLEOTIDE SEQUENCE [LARGE SCALE GENOMIC DNA]</scope>
</reference>
<protein>
    <submittedName>
        <fullName evidence="1">Uncharacterized protein</fullName>
    </submittedName>
</protein>
<dbReference type="GeneID" id="18503002"/>
<evidence type="ECO:0000313" key="2">
    <source>
        <dbReference type="Proteomes" id="UP000019367"/>
    </source>
</evidence>
<evidence type="ECO:0000313" key="1">
    <source>
        <dbReference type="EMBL" id="AHJ10739.1"/>
    </source>
</evidence>
<proteinExistence type="predicted"/>
<dbReference type="EMBL" id="KF977490">
    <property type="protein sequence ID" value="AHJ10739.1"/>
    <property type="molecule type" value="Genomic_DNA"/>
</dbReference>
<keyword evidence="2" id="KW-1185">Reference proteome</keyword>
<dbReference type="Proteomes" id="UP000019367">
    <property type="component" value="Segment"/>
</dbReference>
<name>W6E8N0_9CAUD</name>
<dbReference type="RefSeq" id="YP_009005982.1">
    <property type="nucleotide sequence ID" value="NC_023566.1"/>
</dbReference>
<sequence>MKTVAEIAEELRGTCQTLTIVLENNDMDGMDNDAAFCAELDSLVFCCERCDWWHEQSEMSDKFEAWICEECASEVH</sequence>
<dbReference type="KEGG" id="vg:18503002"/>
<gene>
    <name evidence="1" type="ORF">P106B_56</name>
</gene>